<protein>
    <submittedName>
        <fullName evidence="1">Uncharacterized protein</fullName>
    </submittedName>
</protein>
<reference evidence="2" key="1">
    <citation type="submission" date="2017-01" db="EMBL/GenBank/DDBJ databases">
        <title>Genome Analysis of Deinococcus marmoris KOPRI26562.</title>
        <authorList>
            <person name="Kim J.H."/>
            <person name="Oh H.-M."/>
        </authorList>
    </citation>
    <scope>NUCLEOTIDE SEQUENCE [LARGE SCALE GENOMIC DNA]</scope>
    <source>
        <strain evidence="2">PAMC 26633</strain>
    </source>
</reference>
<proteinExistence type="predicted"/>
<dbReference type="Proteomes" id="UP000214720">
    <property type="component" value="Unassembled WGS sequence"/>
</dbReference>
<name>A0A226X6N7_CABSO</name>
<dbReference type="EMBL" id="MTHB01000046">
    <property type="protein sequence ID" value="OXC79116.1"/>
    <property type="molecule type" value="Genomic_DNA"/>
</dbReference>
<dbReference type="AlphaFoldDB" id="A0A226X6N7"/>
<evidence type="ECO:0000313" key="1">
    <source>
        <dbReference type="EMBL" id="OXC79116.1"/>
    </source>
</evidence>
<sequence length="45" mass="5082">MFFTHKHKRPLKFRSAGVCAFRYYSITRLGAITTARVVPAVRVGA</sequence>
<comment type="caution">
    <text evidence="1">The sequence shown here is derived from an EMBL/GenBank/DDBJ whole genome shotgun (WGS) entry which is preliminary data.</text>
</comment>
<accession>A0A226X6N7</accession>
<evidence type="ECO:0000313" key="2">
    <source>
        <dbReference type="Proteomes" id="UP000214720"/>
    </source>
</evidence>
<gene>
    <name evidence="1" type="ORF">BSU04_08080</name>
</gene>
<organism evidence="1 2">
    <name type="scientific">Caballeronia sordidicola</name>
    <name type="common">Burkholderia sordidicola</name>
    <dbReference type="NCBI Taxonomy" id="196367"/>
    <lineage>
        <taxon>Bacteria</taxon>
        <taxon>Pseudomonadati</taxon>
        <taxon>Pseudomonadota</taxon>
        <taxon>Betaproteobacteria</taxon>
        <taxon>Burkholderiales</taxon>
        <taxon>Burkholderiaceae</taxon>
        <taxon>Caballeronia</taxon>
    </lineage>
</organism>